<dbReference type="AlphaFoldDB" id="A0A1J1IN25"/>
<sequence length="91" mass="11176">MNESTEMEIDSNWMELYESTIFDTNVMKLKYYDIYSDHRYYLHGSDVKLCDLLKLFVNEKQRFDTCLLRNERREMKIANLLYKVLQEDLNF</sequence>
<dbReference type="Proteomes" id="UP000183832">
    <property type="component" value="Unassembled WGS sequence"/>
</dbReference>
<proteinExistence type="predicted"/>
<protein>
    <submittedName>
        <fullName evidence="1">CLUMA_CG014749, isoform A</fullName>
    </submittedName>
</protein>
<dbReference type="EMBL" id="CVRI01000055">
    <property type="protein sequence ID" value="CRL01154.1"/>
    <property type="molecule type" value="Genomic_DNA"/>
</dbReference>
<keyword evidence="2" id="KW-1185">Reference proteome</keyword>
<reference evidence="1 2" key="1">
    <citation type="submission" date="2015-04" db="EMBL/GenBank/DDBJ databases">
        <authorList>
            <person name="Syromyatnikov M.Y."/>
            <person name="Popov V.N."/>
        </authorList>
    </citation>
    <scope>NUCLEOTIDE SEQUENCE [LARGE SCALE GENOMIC DNA]</scope>
</reference>
<accession>A0A1J1IN25</accession>
<name>A0A1J1IN25_9DIPT</name>
<evidence type="ECO:0000313" key="2">
    <source>
        <dbReference type="Proteomes" id="UP000183832"/>
    </source>
</evidence>
<evidence type="ECO:0000313" key="1">
    <source>
        <dbReference type="EMBL" id="CRL01154.1"/>
    </source>
</evidence>
<gene>
    <name evidence="1" type="ORF">CLUMA_CG014749</name>
</gene>
<organism evidence="1 2">
    <name type="scientific">Clunio marinus</name>
    <dbReference type="NCBI Taxonomy" id="568069"/>
    <lineage>
        <taxon>Eukaryota</taxon>
        <taxon>Metazoa</taxon>
        <taxon>Ecdysozoa</taxon>
        <taxon>Arthropoda</taxon>
        <taxon>Hexapoda</taxon>
        <taxon>Insecta</taxon>
        <taxon>Pterygota</taxon>
        <taxon>Neoptera</taxon>
        <taxon>Endopterygota</taxon>
        <taxon>Diptera</taxon>
        <taxon>Nematocera</taxon>
        <taxon>Chironomoidea</taxon>
        <taxon>Chironomidae</taxon>
        <taxon>Clunio</taxon>
    </lineage>
</organism>